<dbReference type="RefSeq" id="WP_285764383.1">
    <property type="nucleotide sequence ID" value="NZ_BSYJ01000004.1"/>
</dbReference>
<sequence>MAATVTQRVVLRLDDRAAQSIESLAEYAEGGSRQRLTGGPGVLQLVKGD</sequence>
<evidence type="ECO:0000313" key="2">
    <source>
        <dbReference type="Proteomes" id="UP001224392"/>
    </source>
</evidence>
<reference evidence="1 2" key="1">
    <citation type="submission" date="2023-04" db="EMBL/GenBank/DDBJ databases">
        <title>Marinobulbifer ophiurae gen. nov., sp. Nov., isolate from tissue of brittle star Ophioplocus japonicus.</title>
        <authorList>
            <person name="Kawano K."/>
            <person name="Sawayama S."/>
            <person name="Nakagawa S."/>
        </authorList>
    </citation>
    <scope>NUCLEOTIDE SEQUENCE [LARGE SCALE GENOMIC DNA]</scope>
    <source>
        <strain evidence="1 2">NKW57</strain>
    </source>
</reference>
<protein>
    <submittedName>
        <fullName evidence="1">Uncharacterized protein</fullName>
    </submittedName>
</protein>
<comment type="caution">
    <text evidence="1">The sequence shown here is derived from an EMBL/GenBank/DDBJ whole genome shotgun (WGS) entry which is preliminary data.</text>
</comment>
<dbReference type="EMBL" id="BSYJ01000004">
    <property type="protein sequence ID" value="GMG87763.1"/>
    <property type="molecule type" value="Genomic_DNA"/>
</dbReference>
<evidence type="ECO:0000313" key="1">
    <source>
        <dbReference type="EMBL" id="GMG87763.1"/>
    </source>
</evidence>
<dbReference type="Proteomes" id="UP001224392">
    <property type="component" value="Unassembled WGS sequence"/>
</dbReference>
<organism evidence="1 2">
    <name type="scientific">Biformimicrobium ophioploci</name>
    <dbReference type="NCBI Taxonomy" id="3036711"/>
    <lineage>
        <taxon>Bacteria</taxon>
        <taxon>Pseudomonadati</taxon>
        <taxon>Pseudomonadota</taxon>
        <taxon>Gammaproteobacteria</taxon>
        <taxon>Cellvibrionales</taxon>
        <taxon>Microbulbiferaceae</taxon>
        <taxon>Biformimicrobium</taxon>
    </lineage>
</organism>
<proteinExistence type="predicted"/>
<gene>
    <name evidence="1" type="ORF">MNKW57_20840</name>
</gene>
<name>A0ABQ6M093_9GAMM</name>
<accession>A0ABQ6M093</accession>
<keyword evidence="2" id="KW-1185">Reference proteome</keyword>